<evidence type="ECO:0000256" key="18">
    <source>
        <dbReference type="PIRSR" id="PIRSR600823-3"/>
    </source>
</evidence>
<feature type="binding site" evidence="18">
    <location>
        <position position="72"/>
    </location>
    <ligand>
        <name>Ca(2+)</name>
        <dbReference type="ChEBI" id="CHEBI:29108"/>
        <label>1</label>
    </ligand>
</feature>
<evidence type="ECO:0000256" key="4">
    <source>
        <dbReference type="ARBA" id="ARBA00012313"/>
    </source>
</evidence>
<comment type="catalytic activity">
    <reaction evidence="1 21">
        <text>2 a phenolic donor + H2O2 = 2 a phenolic radical donor + 2 H2O</text>
        <dbReference type="Rhea" id="RHEA:56136"/>
        <dbReference type="ChEBI" id="CHEBI:15377"/>
        <dbReference type="ChEBI" id="CHEBI:16240"/>
        <dbReference type="ChEBI" id="CHEBI:139520"/>
        <dbReference type="ChEBI" id="CHEBI:139521"/>
        <dbReference type="EC" id="1.11.1.7"/>
    </reaction>
</comment>
<name>A0A067KUZ6_JATCU</name>
<feature type="binding site" evidence="18">
    <location>
        <position position="255"/>
    </location>
    <ligand>
        <name>Ca(2+)</name>
        <dbReference type="ChEBI" id="CHEBI:29108"/>
        <label>2</label>
    </ligand>
</feature>
<dbReference type="GO" id="GO:0020037">
    <property type="term" value="F:heme binding"/>
    <property type="evidence" value="ECO:0007669"/>
    <property type="project" value="UniProtKB-UniRule"/>
</dbReference>
<feature type="binding site" evidence="18">
    <location>
        <position position="90"/>
    </location>
    <ligand>
        <name>Ca(2+)</name>
        <dbReference type="ChEBI" id="CHEBI:29108"/>
        <label>1</label>
    </ligand>
</feature>
<feature type="signal peptide" evidence="21">
    <location>
        <begin position="1"/>
        <end position="25"/>
    </location>
</feature>
<keyword evidence="6 21" id="KW-0575">Peroxidase</keyword>
<feature type="binding site" evidence="18">
    <location>
        <position position="76"/>
    </location>
    <ligand>
        <name>Ca(2+)</name>
        <dbReference type="ChEBI" id="CHEBI:29108"/>
        <label>1</label>
    </ligand>
</feature>
<dbReference type="InterPro" id="IPR019794">
    <property type="entry name" value="Peroxidases_AS"/>
</dbReference>
<evidence type="ECO:0000256" key="3">
    <source>
        <dbReference type="ARBA" id="ARBA00006873"/>
    </source>
</evidence>
<feature type="chain" id="PRO_5005103474" description="Peroxidase" evidence="21">
    <location>
        <begin position="26"/>
        <end position="327"/>
    </location>
</feature>
<evidence type="ECO:0000313" key="24">
    <source>
        <dbReference type="Proteomes" id="UP000027138"/>
    </source>
</evidence>
<evidence type="ECO:0000256" key="8">
    <source>
        <dbReference type="ARBA" id="ARBA00022723"/>
    </source>
</evidence>
<evidence type="ECO:0000256" key="1">
    <source>
        <dbReference type="ARBA" id="ARBA00000189"/>
    </source>
</evidence>
<dbReference type="EC" id="1.11.1.7" evidence="4 21"/>
<feature type="site" description="Transition state stabilizer" evidence="19">
    <location>
        <position position="64"/>
    </location>
</feature>
<feature type="disulfide bond" evidence="20">
    <location>
        <begin position="70"/>
        <end position="75"/>
    </location>
</feature>
<dbReference type="PROSITE" id="PS50873">
    <property type="entry name" value="PEROXIDASE_4"/>
    <property type="match status" value="1"/>
</dbReference>
<dbReference type="GO" id="GO:0042744">
    <property type="term" value="P:hydrogen peroxide catabolic process"/>
    <property type="evidence" value="ECO:0007669"/>
    <property type="project" value="UniProtKB-KW"/>
</dbReference>
<dbReference type="OrthoDB" id="2113341at2759"/>
<feature type="binding site" evidence="17">
    <location>
        <position position="165"/>
    </location>
    <ligand>
        <name>substrate</name>
    </ligand>
</feature>
<evidence type="ECO:0000256" key="6">
    <source>
        <dbReference type="ARBA" id="ARBA00022559"/>
    </source>
</evidence>
<feature type="binding site" evidence="18">
    <location>
        <position position="78"/>
    </location>
    <ligand>
        <name>Ca(2+)</name>
        <dbReference type="ChEBI" id="CHEBI:29108"/>
        <label>1</label>
    </ligand>
</feature>
<comment type="subcellular location">
    <subcellularLocation>
        <location evidence="21">Secreted</location>
    </subcellularLocation>
</comment>
<keyword evidence="15 21" id="KW-0376">Hydrogen peroxide</keyword>
<keyword evidence="10 18" id="KW-0106">Calcium</keyword>
<dbReference type="Gene3D" id="1.10.520.10">
    <property type="match status" value="1"/>
</dbReference>
<evidence type="ECO:0000256" key="19">
    <source>
        <dbReference type="PIRSR" id="PIRSR600823-4"/>
    </source>
</evidence>
<feature type="disulfide bond" evidence="20">
    <location>
        <begin position="37"/>
        <end position="116"/>
    </location>
</feature>
<dbReference type="PROSITE" id="PS00436">
    <property type="entry name" value="PEROXIDASE_2"/>
    <property type="match status" value="1"/>
</dbReference>
<dbReference type="EMBL" id="KK914334">
    <property type="protein sequence ID" value="KDP40041.1"/>
    <property type="molecule type" value="Genomic_DNA"/>
</dbReference>
<feature type="binding site" description="axial binding residue" evidence="18">
    <location>
        <position position="195"/>
    </location>
    <ligand>
        <name>heme b</name>
        <dbReference type="ChEBI" id="CHEBI:60344"/>
    </ligand>
    <ligandPart>
        <name>Fe</name>
        <dbReference type="ChEBI" id="CHEBI:18248"/>
    </ligandPart>
</feature>
<dbReference type="Gene3D" id="1.10.420.10">
    <property type="entry name" value="Peroxidase, domain 2"/>
    <property type="match status" value="1"/>
</dbReference>
<evidence type="ECO:0000256" key="14">
    <source>
        <dbReference type="ARBA" id="ARBA00023180"/>
    </source>
</evidence>
<evidence type="ECO:0000256" key="21">
    <source>
        <dbReference type="RuleBase" id="RU362060"/>
    </source>
</evidence>
<keyword evidence="11 21" id="KW-0560">Oxidoreductase</keyword>
<comment type="similarity">
    <text evidence="21">Belongs to the peroxidase family. Classical plant (class III) peroxidase subfamily.</text>
</comment>
<dbReference type="GO" id="GO:0005576">
    <property type="term" value="C:extracellular region"/>
    <property type="evidence" value="ECO:0007669"/>
    <property type="project" value="UniProtKB-SubCell"/>
</dbReference>
<feature type="disulfide bond" evidence="20">
    <location>
        <begin position="122"/>
        <end position="322"/>
    </location>
</feature>
<evidence type="ECO:0000256" key="12">
    <source>
        <dbReference type="ARBA" id="ARBA00023004"/>
    </source>
</evidence>
<keyword evidence="5 21" id="KW-0964">Secreted</keyword>
<dbReference type="CDD" id="cd00693">
    <property type="entry name" value="secretory_peroxidase"/>
    <property type="match status" value="1"/>
</dbReference>
<feature type="binding site" evidence="18">
    <location>
        <position position="247"/>
    </location>
    <ligand>
        <name>Ca(2+)</name>
        <dbReference type="ChEBI" id="CHEBI:29108"/>
        <label>2</label>
    </ligand>
</feature>
<dbReference type="InterPro" id="IPR010255">
    <property type="entry name" value="Haem_peroxidase_sf"/>
</dbReference>
<dbReference type="InterPro" id="IPR033905">
    <property type="entry name" value="Secretory_peroxidase"/>
</dbReference>
<evidence type="ECO:0000256" key="7">
    <source>
        <dbReference type="ARBA" id="ARBA00022617"/>
    </source>
</evidence>
<keyword evidence="8 18" id="KW-0479">Metal-binding</keyword>
<keyword evidence="24" id="KW-1185">Reference proteome</keyword>
<dbReference type="GO" id="GO:0140825">
    <property type="term" value="F:lactoperoxidase activity"/>
    <property type="evidence" value="ECO:0007669"/>
    <property type="project" value="UniProtKB-EC"/>
</dbReference>
<dbReference type="PRINTS" id="PR00461">
    <property type="entry name" value="PLPEROXIDASE"/>
</dbReference>
<keyword evidence="9 21" id="KW-0732">Signal</keyword>
<dbReference type="InterPro" id="IPR019793">
    <property type="entry name" value="Peroxidases_heam-ligand_BS"/>
</dbReference>
<dbReference type="Pfam" id="PF00141">
    <property type="entry name" value="peroxidase"/>
    <property type="match status" value="1"/>
</dbReference>
<organism evidence="23 24">
    <name type="scientific">Jatropha curcas</name>
    <name type="common">Barbados nut</name>
    <dbReference type="NCBI Taxonomy" id="180498"/>
    <lineage>
        <taxon>Eukaryota</taxon>
        <taxon>Viridiplantae</taxon>
        <taxon>Streptophyta</taxon>
        <taxon>Embryophyta</taxon>
        <taxon>Tracheophyta</taxon>
        <taxon>Spermatophyta</taxon>
        <taxon>Magnoliopsida</taxon>
        <taxon>eudicotyledons</taxon>
        <taxon>Gunneridae</taxon>
        <taxon>Pentapetalae</taxon>
        <taxon>rosids</taxon>
        <taxon>fabids</taxon>
        <taxon>Malpighiales</taxon>
        <taxon>Euphorbiaceae</taxon>
        <taxon>Crotonoideae</taxon>
        <taxon>Jatropheae</taxon>
        <taxon>Jatropha</taxon>
    </lineage>
</organism>
<evidence type="ECO:0000256" key="16">
    <source>
        <dbReference type="PIRSR" id="PIRSR600823-1"/>
    </source>
</evidence>
<reference evidence="23 24" key="1">
    <citation type="journal article" date="2014" name="PLoS ONE">
        <title>Global Analysis of Gene Expression Profiles in Physic Nut (Jatropha curcas L.) Seedlings Exposed to Salt Stress.</title>
        <authorList>
            <person name="Zhang L."/>
            <person name="Zhang C."/>
            <person name="Wu P."/>
            <person name="Chen Y."/>
            <person name="Li M."/>
            <person name="Jiang H."/>
            <person name="Wu G."/>
        </authorList>
    </citation>
    <scope>NUCLEOTIDE SEQUENCE [LARGE SCALE GENOMIC DNA]</scope>
    <source>
        <strain evidence="24">cv. GZQX0401</strain>
        <tissue evidence="23">Young leaves</tissue>
    </source>
</reference>
<evidence type="ECO:0000256" key="13">
    <source>
        <dbReference type="ARBA" id="ARBA00023157"/>
    </source>
</evidence>
<evidence type="ECO:0000256" key="11">
    <source>
        <dbReference type="ARBA" id="ARBA00023002"/>
    </source>
</evidence>
<evidence type="ECO:0000256" key="2">
    <source>
        <dbReference type="ARBA" id="ARBA00002322"/>
    </source>
</evidence>
<accession>A0A067KUZ6</accession>
<dbReference type="InterPro" id="IPR000823">
    <property type="entry name" value="Peroxidase_pln"/>
</dbReference>
<evidence type="ECO:0000256" key="9">
    <source>
        <dbReference type="ARBA" id="ARBA00022729"/>
    </source>
</evidence>
<evidence type="ECO:0000256" key="17">
    <source>
        <dbReference type="PIRSR" id="PIRSR600823-2"/>
    </source>
</evidence>
<dbReference type="AlphaFoldDB" id="A0A067KUZ6"/>
<comment type="cofactor">
    <cofactor evidence="18 21">
        <name>Ca(2+)</name>
        <dbReference type="ChEBI" id="CHEBI:29108"/>
    </cofactor>
    <text evidence="18 21">Binds 2 calcium ions per subunit.</text>
</comment>
<comment type="cofactor">
    <cofactor evidence="18 21">
        <name>heme b</name>
        <dbReference type="ChEBI" id="CHEBI:60344"/>
    </cofactor>
    <text evidence="18 21">Binds 1 heme b (iron(II)-protoporphyrin IX) group per subunit.</text>
</comment>
<feature type="active site" description="Proton acceptor" evidence="16">
    <location>
        <position position="68"/>
    </location>
</feature>
<feature type="binding site" evidence="18">
    <location>
        <position position="196"/>
    </location>
    <ligand>
        <name>Ca(2+)</name>
        <dbReference type="ChEBI" id="CHEBI:29108"/>
        <label>2</label>
    </ligand>
</feature>
<proteinExistence type="inferred from homology"/>
<keyword evidence="14" id="KW-0325">Glycoprotein</keyword>
<dbReference type="FunFam" id="1.10.420.10:FF:000008">
    <property type="entry name" value="Peroxidase"/>
    <property type="match status" value="1"/>
</dbReference>
<feature type="domain" description="Plant heme peroxidase family profile" evidence="22">
    <location>
        <begin position="27"/>
        <end position="326"/>
    </location>
</feature>
<feature type="disulfide bond" evidence="20">
    <location>
        <begin position="202"/>
        <end position="234"/>
    </location>
</feature>
<feature type="binding site" evidence="18">
    <location>
        <position position="74"/>
    </location>
    <ligand>
        <name>Ca(2+)</name>
        <dbReference type="ChEBI" id="CHEBI:29108"/>
        <label>1</label>
    </ligand>
</feature>
<gene>
    <name evidence="23" type="ORF">JCGZ_02039</name>
</gene>
<dbReference type="InterPro" id="IPR002016">
    <property type="entry name" value="Haem_peroxidase"/>
</dbReference>
<evidence type="ECO:0000313" key="23">
    <source>
        <dbReference type="EMBL" id="KDP40041.1"/>
    </source>
</evidence>
<evidence type="ECO:0000256" key="15">
    <source>
        <dbReference type="ARBA" id="ARBA00023324"/>
    </source>
</evidence>
<dbReference type="PROSITE" id="PS00435">
    <property type="entry name" value="PEROXIDASE_1"/>
    <property type="match status" value="1"/>
</dbReference>
<dbReference type="PRINTS" id="PR00458">
    <property type="entry name" value="PEROXIDASE"/>
</dbReference>
<dbReference type="SUPFAM" id="SSF48113">
    <property type="entry name" value="Heme-dependent peroxidases"/>
    <property type="match status" value="1"/>
</dbReference>
<comment type="function">
    <text evidence="2">Removal of H(2)O(2), oxidation of toxic reductants, biosynthesis and degradation of lignin, suberization, auxin catabolism, response to environmental stresses such as wounding, pathogen attack and oxidative stress. These functions might be dependent on each isozyme/isoform in each plant tissue.</text>
</comment>
<keyword evidence="12 18" id="KW-0408">Iron</keyword>
<evidence type="ECO:0000259" key="22">
    <source>
        <dbReference type="PROSITE" id="PS50873"/>
    </source>
</evidence>
<evidence type="ECO:0000256" key="20">
    <source>
        <dbReference type="PIRSR" id="PIRSR600823-5"/>
    </source>
</evidence>
<dbReference type="GO" id="GO:0046872">
    <property type="term" value="F:metal ion binding"/>
    <property type="evidence" value="ECO:0007669"/>
    <property type="project" value="UniProtKB-UniRule"/>
</dbReference>
<comment type="similarity">
    <text evidence="3">Belongs to the peroxidase family. Ascorbate peroxidase subfamily.</text>
</comment>
<dbReference type="FunFam" id="1.10.520.10:FF:000001">
    <property type="entry name" value="Peroxidase"/>
    <property type="match status" value="1"/>
</dbReference>
<dbReference type="PANTHER" id="PTHR31235">
    <property type="entry name" value="PEROXIDASE 25-RELATED"/>
    <property type="match status" value="1"/>
</dbReference>
<keyword evidence="7 21" id="KW-0349">Heme</keyword>
<dbReference type="Proteomes" id="UP000027138">
    <property type="component" value="Unassembled WGS sequence"/>
</dbReference>
<sequence>MMIGRDGVLIVLALLVFRAFRVCRADGLVENFYSSSCPQAEAIVRNITRNRAQSNPPLVAKLLRMHFHDCFVRGCDASILLDAVGSIKAEKDTIPNLSLSGFDVIDEIKTQLEEVCPGVVSCADILALAARDAVTFPLVKPRWEVLTGRRDGNISLASDADENLPPPFADFTTLIQAFTSKGLDLNDLVVLSGGHTIGVAHCAMFSNRLYNFTGNGDSDPSLDETYADFLRTQCPNPANPAIAVEMDPESSLGFDNSYFNTLLQNKGLLQSDAALLQNEQSSKIVRQLKISNAFHAKFAISMKKMGAIEVLTGDAGEIRKNCRVTNP</sequence>
<evidence type="ECO:0000256" key="10">
    <source>
        <dbReference type="ARBA" id="ARBA00022837"/>
    </source>
</evidence>
<feature type="binding site" evidence="18">
    <location>
        <position position="69"/>
    </location>
    <ligand>
        <name>Ca(2+)</name>
        <dbReference type="ChEBI" id="CHEBI:29108"/>
        <label>1</label>
    </ligand>
</feature>
<evidence type="ECO:0000256" key="5">
    <source>
        <dbReference type="ARBA" id="ARBA00022525"/>
    </source>
</evidence>
<protein>
    <recommendedName>
        <fullName evidence="4 21">Peroxidase</fullName>
        <ecNumber evidence="4 21">1.11.1.7</ecNumber>
    </recommendedName>
</protein>
<keyword evidence="13 20" id="KW-1015">Disulfide bond</keyword>
<dbReference type="GO" id="GO:0006979">
    <property type="term" value="P:response to oxidative stress"/>
    <property type="evidence" value="ECO:0007669"/>
    <property type="project" value="UniProtKB-UniRule"/>
</dbReference>